<feature type="compositionally biased region" description="Basic and acidic residues" evidence="1">
    <location>
        <begin position="52"/>
        <end position="86"/>
    </location>
</feature>
<feature type="region of interest" description="Disordered" evidence="1">
    <location>
        <begin position="1"/>
        <end position="105"/>
    </location>
</feature>
<dbReference type="Proteomes" id="UP000807469">
    <property type="component" value="Unassembled WGS sequence"/>
</dbReference>
<comment type="caution">
    <text evidence="2">The sequence shown here is derived from an EMBL/GenBank/DDBJ whole genome shotgun (WGS) entry which is preliminary data.</text>
</comment>
<name>A0A9P6CR09_9AGAR</name>
<feature type="compositionally biased region" description="Basic and acidic residues" evidence="1">
    <location>
        <begin position="15"/>
        <end position="26"/>
    </location>
</feature>
<evidence type="ECO:0000313" key="2">
    <source>
        <dbReference type="EMBL" id="KAF9470710.1"/>
    </source>
</evidence>
<dbReference type="EMBL" id="MU155871">
    <property type="protein sequence ID" value="KAF9470710.1"/>
    <property type="molecule type" value="Genomic_DNA"/>
</dbReference>
<organism evidence="2 3">
    <name type="scientific">Pholiota conissans</name>
    <dbReference type="NCBI Taxonomy" id="109636"/>
    <lineage>
        <taxon>Eukaryota</taxon>
        <taxon>Fungi</taxon>
        <taxon>Dikarya</taxon>
        <taxon>Basidiomycota</taxon>
        <taxon>Agaricomycotina</taxon>
        <taxon>Agaricomycetes</taxon>
        <taxon>Agaricomycetidae</taxon>
        <taxon>Agaricales</taxon>
        <taxon>Agaricineae</taxon>
        <taxon>Strophariaceae</taxon>
        <taxon>Pholiota</taxon>
    </lineage>
</organism>
<dbReference type="AlphaFoldDB" id="A0A9P6CR09"/>
<sequence>MILTAQAARIQWPQYDEHAHDEPEQQRRRRGLTAGKRGNTRDKQDPAYMSDETARTARVSERSSGEYDNDAHGGDRHDSYDYDMRRQVSRARRVSKAAGEASGGH</sequence>
<gene>
    <name evidence="2" type="ORF">BDN70DRAFT_901893</name>
</gene>
<protein>
    <submittedName>
        <fullName evidence="2">Uncharacterized protein</fullName>
    </submittedName>
</protein>
<reference evidence="2" key="1">
    <citation type="submission" date="2020-11" db="EMBL/GenBank/DDBJ databases">
        <authorList>
            <consortium name="DOE Joint Genome Institute"/>
            <person name="Ahrendt S."/>
            <person name="Riley R."/>
            <person name="Andreopoulos W."/>
            <person name="Labutti K."/>
            <person name="Pangilinan J."/>
            <person name="Ruiz-Duenas F.J."/>
            <person name="Barrasa J.M."/>
            <person name="Sanchez-Garcia M."/>
            <person name="Camarero S."/>
            <person name="Miyauchi S."/>
            <person name="Serrano A."/>
            <person name="Linde D."/>
            <person name="Babiker R."/>
            <person name="Drula E."/>
            <person name="Ayuso-Fernandez I."/>
            <person name="Pacheco R."/>
            <person name="Padilla G."/>
            <person name="Ferreira P."/>
            <person name="Barriuso J."/>
            <person name="Kellner H."/>
            <person name="Castanera R."/>
            <person name="Alfaro M."/>
            <person name="Ramirez L."/>
            <person name="Pisabarro A.G."/>
            <person name="Kuo A."/>
            <person name="Tritt A."/>
            <person name="Lipzen A."/>
            <person name="He G."/>
            <person name="Yan M."/>
            <person name="Ng V."/>
            <person name="Cullen D."/>
            <person name="Martin F."/>
            <person name="Rosso M.-N."/>
            <person name="Henrissat B."/>
            <person name="Hibbett D."/>
            <person name="Martinez A.T."/>
            <person name="Grigoriev I.V."/>
        </authorList>
    </citation>
    <scope>NUCLEOTIDE SEQUENCE</scope>
    <source>
        <strain evidence="2">CIRM-BRFM 674</strain>
    </source>
</reference>
<proteinExistence type="predicted"/>
<accession>A0A9P6CR09</accession>
<evidence type="ECO:0000313" key="3">
    <source>
        <dbReference type="Proteomes" id="UP000807469"/>
    </source>
</evidence>
<evidence type="ECO:0000256" key="1">
    <source>
        <dbReference type="SAM" id="MobiDB-lite"/>
    </source>
</evidence>
<keyword evidence="3" id="KW-1185">Reference proteome</keyword>